<keyword evidence="2" id="KW-0732">Signal</keyword>
<feature type="compositionally biased region" description="Basic and acidic residues" evidence="1">
    <location>
        <begin position="203"/>
        <end position="216"/>
    </location>
</feature>
<keyword evidence="4" id="KW-1185">Reference proteome</keyword>
<sequence>MSLDFFCIFYLLAAAAAGRKLDLRGSHFSSFTTKTQRFFAELTIFSLSLADGERDCAWSEEGSGTQYQKRHGVRHEQSIRPVRGNPDGGPSPGPAGRQRLGGRRAVRGRAIPGPNASSAVQPNGPADGREEARDERADGHAASAGDDERGDVRAAAAAAGPGSGRDVRGTAAATAGDDDDAAVQQRHEPGLRHGGQPHQRGAAAERRDGGGARPERAAVESLCVGSHGAAAAPAAAASAAAGGAGQRARQPVRHAASPATAADAAGESVREHDGAAAATDDAAAGEWSNNIAKTGQTQATGGAPGDSVTGRHEITAIESHLRNFRAAVRVRRFITIYQLSLFSLTRLTYLPTPRQQQQALPPTQQQQALPPTQQQYGAPPQPPAPPQLAAAPFGAPP</sequence>
<proteinExistence type="predicted"/>
<feature type="compositionally biased region" description="Low complexity" evidence="1">
    <location>
        <begin position="275"/>
        <end position="284"/>
    </location>
</feature>
<feature type="non-terminal residue" evidence="3">
    <location>
        <position position="397"/>
    </location>
</feature>
<feature type="compositionally biased region" description="Basic and acidic residues" evidence="1">
    <location>
        <begin position="127"/>
        <end position="139"/>
    </location>
</feature>
<dbReference type="EMBL" id="AGNL01016799">
    <property type="protein sequence ID" value="EJK64831.1"/>
    <property type="molecule type" value="Genomic_DNA"/>
</dbReference>
<evidence type="ECO:0000256" key="1">
    <source>
        <dbReference type="SAM" id="MobiDB-lite"/>
    </source>
</evidence>
<feature type="compositionally biased region" description="Low complexity" evidence="1">
    <location>
        <begin position="245"/>
        <end position="265"/>
    </location>
</feature>
<feature type="region of interest" description="Disordered" evidence="1">
    <location>
        <begin position="61"/>
        <end position="216"/>
    </location>
</feature>
<feature type="region of interest" description="Disordered" evidence="1">
    <location>
        <begin position="354"/>
        <end position="397"/>
    </location>
</feature>
<comment type="caution">
    <text evidence="3">The sequence shown here is derived from an EMBL/GenBank/DDBJ whole genome shotgun (WGS) entry which is preliminary data.</text>
</comment>
<evidence type="ECO:0000256" key="2">
    <source>
        <dbReference type="SAM" id="SignalP"/>
    </source>
</evidence>
<feature type="compositionally biased region" description="Low complexity" evidence="1">
    <location>
        <begin position="354"/>
        <end position="378"/>
    </location>
</feature>
<dbReference type="Proteomes" id="UP000266841">
    <property type="component" value="Unassembled WGS sequence"/>
</dbReference>
<gene>
    <name evidence="3" type="ORF">THAOC_14390</name>
</gene>
<feature type="region of interest" description="Disordered" evidence="1">
    <location>
        <begin position="245"/>
        <end position="284"/>
    </location>
</feature>
<name>K0SUW5_THAOC</name>
<organism evidence="3 4">
    <name type="scientific">Thalassiosira oceanica</name>
    <name type="common">Marine diatom</name>
    <dbReference type="NCBI Taxonomy" id="159749"/>
    <lineage>
        <taxon>Eukaryota</taxon>
        <taxon>Sar</taxon>
        <taxon>Stramenopiles</taxon>
        <taxon>Ochrophyta</taxon>
        <taxon>Bacillariophyta</taxon>
        <taxon>Coscinodiscophyceae</taxon>
        <taxon>Thalassiosirophycidae</taxon>
        <taxon>Thalassiosirales</taxon>
        <taxon>Thalassiosiraceae</taxon>
        <taxon>Thalassiosira</taxon>
    </lineage>
</organism>
<reference evidence="3 4" key="1">
    <citation type="journal article" date="2012" name="Genome Biol.">
        <title>Genome and low-iron response of an oceanic diatom adapted to chronic iron limitation.</title>
        <authorList>
            <person name="Lommer M."/>
            <person name="Specht M."/>
            <person name="Roy A.S."/>
            <person name="Kraemer L."/>
            <person name="Andreson R."/>
            <person name="Gutowska M.A."/>
            <person name="Wolf J."/>
            <person name="Bergner S.V."/>
            <person name="Schilhabel M.B."/>
            <person name="Klostermeier U.C."/>
            <person name="Beiko R.G."/>
            <person name="Rosenstiel P."/>
            <person name="Hippler M."/>
            <person name="Laroche J."/>
        </authorList>
    </citation>
    <scope>NUCLEOTIDE SEQUENCE [LARGE SCALE GENOMIC DNA]</scope>
    <source>
        <strain evidence="3 4">CCMP1005</strain>
    </source>
</reference>
<evidence type="ECO:0000313" key="4">
    <source>
        <dbReference type="Proteomes" id="UP000266841"/>
    </source>
</evidence>
<evidence type="ECO:0000313" key="3">
    <source>
        <dbReference type="EMBL" id="EJK64831.1"/>
    </source>
</evidence>
<dbReference type="AlphaFoldDB" id="K0SUW5"/>
<feature type="signal peptide" evidence="2">
    <location>
        <begin position="1"/>
        <end position="18"/>
    </location>
</feature>
<accession>K0SUW5</accession>
<protein>
    <submittedName>
        <fullName evidence="3">Uncharacterized protein</fullName>
    </submittedName>
</protein>
<feature type="compositionally biased region" description="Low complexity" evidence="1">
    <location>
        <begin position="387"/>
        <end position="397"/>
    </location>
</feature>
<feature type="chain" id="PRO_5003837382" evidence="2">
    <location>
        <begin position="19"/>
        <end position="397"/>
    </location>
</feature>